<evidence type="ECO:0000256" key="3">
    <source>
        <dbReference type="ARBA" id="ARBA00022989"/>
    </source>
</evidence>
<feature type="coiled-coil region" evidence="8">
    <location>
        <begin position="156"/>
        <end position="206"/>
    </location>
</feature>
<keyword evidence="3 9" id="KW-1133">Transmembrane helix</keyword>
<dbReference type="Proteomes" id="UP001241056">
    <property type="component" value="Unassembled WGS sequence"/>
</dbReference>
<accession>A0ABT7SQ67</accession>
<gene>
    <name evidence="12" type="ORF">QEZ41_08545</name>
</gene>
<keyword evidence="4 9" id="KW-0472">Membrane</keyword>
<evidence type="ECO:0000256" key="7">
    <source>
        <dbReference type="PROSITE-ProRule" id="PRU00284"/>
    </source>
</evidence>
<name>A0ABT7SQ67_9GAMM</name>
<keyword evidence="2 9" id="KW-0812">Transmembrane</keyword>
<dbReference type="SMART" id="SM00283">
    <property type="entry name" value="MA"/>
    <property type="match status" value="1"/>
</dbReference>
<keyword evidence="13" id="KW-1185">Reference proteome</keyword>
<feature type="transmembrane region" description="Helical" evidence="9">
    <location>
        <begin position="12"/>
        <end position="29"/>
    </location>
</feature>
<dbReference type="EMBL" id="JAUCDY010000009">
    <property type="protein sequence ID" value="MDM7858321.1"/>
    <property type="molecule type" value="Genomic_DNA"/>
</dbReference>
<dbReference type="PROSITE" id="PS50111">
    <property type="entry name" value="CHEMOTAXIS_TRANSDUC_2"/>
    <property type="match status" value="1"/>
</dbReference>
<evidence type="ECO:0000259" key="10">
    <source>
        <dbReference type="PROSITE" id="PS50111"/>
    </source>
</evidence>
<keyword evidence="5 7" id="KW-0807">Transducer</keyword>
<evidence type="ECO:0000256" key="6">
    <source>
        <dbReference type="ARBA" id="ARBA00029447"/>
    </source>
</evidence>
<proteinExistence type="inferred from homology"/>
<dbReference type="PROSITE" id="PS50885">
    <property type="entry name" value="HAMP"/>
    <property type="match status" value="1"/>
</dbReference>
<evidence type="ECO:0000256" key="8">
    <source>
        <dbReference type="SAM" id="Coils"/>
    </source>
</evidence>
<protein>
    <submittedName>
        <fullName evidence="12">Methyl-accepting chemotaxis protein</fullName>
    </submittedName>
</protein>
<evidence type="ECO:0000256" key="2">
    <source>
        <dbReference type="ARBA" id="ARBA00022692"/>
    </source>
</evidence>
<sequence>MRIITISRIATVMLTLLALSLAVILYWGLDKLNQSFVSTLNYSELHRQVAVDVRTKIQTYLTTGDATFNSQALADLDYLNQQVLPGLPASLAKQLKPVADALYSGLSNEFLGAGKLAGDEQALLYQNERETAAALKRLENYALKAIEQQPQTAMAYLQATLRLTRLLSEIKSLREKFWSNGNDVYVQQIDKAREQYNQELQKVERLPRLGLYPVEQENEYASLAGWAVRAKNANAEEQGDEILRQLSSLHQRYPLEMQRSIQGLQARADSSNQVNQLINNLEQEIIQGQQYVNQSKDKIELLVKNLFFAFVAGLLLMAVMLYEFQKRFVINNLAKLQSALAALVEQGHLSMVGMNADRTELGQIAALFNQLIANMQRQQQEKNQQLQDIGVTLEQLLSSFDSIITNADTTREQLQQARVISQELNQLAQQVNDSSAKVRRFAEETASLMSNSENSAGEVVIAGEQAINKIDLSQLALLDLVKAVQHVMGILDQINHISDQTNLLAINATIESAHAGEHGRAFAVVADEVRQLSKKTHQAVSQSTELLSALNSVTDRVKQHIEAVSHSTEYQCDLAKSLQGISRQVGEHSLQASQTAQQSSSLTEQQYQSVASFSRQMQAMEQSANAGSQEVKQLRAHVSEKIQFLRTSLGV</sequence>
<dbReference type="PANTHER" id="PTHR32089:SF112">
    <property type="entry name" value="LYSOZYME-LIKE PROTEIN-RELATED"/>
    <property type="match status" value="1"/>
</dbReference>
<keyword evidence="8" id="KW-0175">Coiled coil</keyword>
<reference evidence="12 13" key="1">
    <citation type="submission" date="2023-06" db="EMBL/GenBank/DDBJ databases">
        <title>Thiopseudomonas sp. CY1220 draft genome sequence.</title>
        <authorList>
            <person name="Zhao G."/>
            <person name="An M."/>
        </authorList>
    </citation>
    <scope>NUCLEOTIDE SEQUENCE [LARGE SCALE GENOMIC DNA]</scope>
    <source>
        <strain evidence="12 13">CY1220</strain>
    </source>
</reference>
<feature type="transmembrane region" description="Helical" evidence="9">
    <location>
        <begin position="301"/>
        <end position="322"/>
    </location>
</feature>
<dbReference type="RefSeq" id="WP_289411009.1">
    <property type="nucleotide sequence ID" value="NZ_JAUCDY010000009.1"/>
</dbReference>
<evidence type="ECO:0000256" key="4">
    <source>
        <dbReference type="ARBA" id="ARBA00023136"/>
    </source>
</evidence>
<evidence type="ECO:0000256" key="5">
    <source>
        <dbReference type="ARBA" id="ARBA00023224"/>
    </source>
</evidence>
<dbReference type="InterPro" id="IPR004089">
    <property type="entry name" value="MCPsignal_dom"/>
</dbReference>
<feature type="domain" description="HAMP" evidence="11">
    <location>
        <begin position="327"/>
        <end position="380"/>
    </location>
</feature>
<evidence type="ECO:0000256" key="1">
    <source>
        <dbReference type="ARBA" id="ARBA00004370"/>
    </source>
</evidence>
<feature type="domain" description="Methyl-accepting transducer" evidence="10">
    <location>
        <begin position="385"/>
        <end position="621"/>
    </location>
</feature>
<dbReference type="PANTHER" id="PTHR32089">
    <property type="entry name" value="METHYL-ACCEPTING CHEMOTAXIS PROTEIN MCPB"/>
    <property type="match status" value="1"/>
</dbReference>
<dbReference type="InterPro" id="IPR003660">
    <property type="entry name" value="HAMP_dom"/>
</dbReference>
<dbReference type="Pfam" id="PF00015">
    <property type="entry name" value="MCPsignal"/>
    <property type="match status" value="1"/>
</dbReference>
<evidence type="ECO:0000313" key="13">
    <source>
        <dbReference type="Proteomes" id="UP001241056"/>
    </source>
</evidence>
<dbReference type="SUPFAM" id="SSF58104">
    <property type="entry name" value="Methyl-accepting chemotaxis protein (MCP) signaling domain"/>
    <property type="match status" value="1"/>
</dbReference>
<evidence type="ECO:0000313" key="12">
    <source>
        <dbReference type="EMBL" id="MDM7858321.1"/>
    </source>
</evidence>
<comment type="similarity">
    <text evidence="6">Belongs to the methyl-accepting chemotaxis (MCP) protein family.</text>
</comment>
<organism evidence="12 13">
    <name type="scientific">Thiopseudomonas acetoxidans</name>
    <dbReference type="NCBI Taxonomy" id="3041622"/>
    <lineage>
        <taxon>Bacteria</taxon>
        <taxon>Pseudomonadati</taxon>
        <taxon>Pseudomonadota</taxon>
        <taxon>Gammaproteobacteria</taxon>
        <taxon>Pseudomonadales</taxon>
        <taxon>Pseudomonadaceae</taxon>
        <taxon>Thiopseudomonas</taxon>
    </lineage>
</organism>
<evidence type="ECO:0000256" key="9">
    <source>
        <dbReference type="SAM" id="Phobius"/>
    </source>
</evidence>
<comment type="caution">
    <text evidence="12">The sequence shown here is derived from an EMBL/GenBank/DDBJ whole genome shotgun (WGS) entry which is preliminary data.</text>
</comment>
<dbReference type="Gene3D" id="1.10.287.950">
    <property type="entry name" value="Methyl-accepting chemotaxis protein"/>
    <property type="match status" value="1"/>
</dbReference>
<comment type="subcellular location">
    <subcellularLocation>
        <location evidence="1">Membrane</location>
    </subcellularLocation>
</comment>
<evidence type="ECO:0000259" key="11">
    <source>
        <dbReference type="PROSITE" id="PS50885"/>
    </source>
</evidence>